<dbReference type="OrthoDB" id="9814134at2"/>
<evidence type="ECO:0000313" key="2">
    <source>
        <dbReference type="Proteomes" id="UP000199074"/>
    </source>
</evidence>
<gene>
    <name evidence="1" type="ORF">SAMN05216456_1944</name>
</gene>
<accession>A0A1I7NF62</accession>
<dbReference type="InterPro" id="IPR038026">
    <property type="entry name" value="MtlR-like_sf"/>
</dbReference>
<organism evidence="1 2">
    <name type="scientific">Devosia crocina</name>
    <dbReference type="NCBI Taxonomy" id="429728"/>
    <lineage>
        <taxon>Bacteria</taxon>
        <taxon>Pseudomonadati</taxon>
        <taxon>Pseudomonadota</taxon>
        <taxon>Alphaproteobacteria</taxon>
        <taxon>Hyphomicrobiales</taxon>
        <taxon>Devosiaceae</taxon>
        <taxon>Devosia</taxon>
    </lineage>
</organism>
<name>A0A1I7NF62_9HYPH</name>
<dbReference type="RefSeq" id="WP_092423673.1">
    <property type="nucleotide sequence ID" value="NZ_FPCK01000001.1"/>
</dbReference>
<dbReference type="Proteomes" id="UP000199074">
    <property type="component" value="Unassembled WGS sequence"/>
</dbReference>
<keyword evidence="2" id="KW-1185">Reference proteome</keyword>
<dbReference type="AlphaFoldDB" id="A0A1I7NF62"/>
<dbReference type="SUPFAM" id="SSF158668">
    <property type="entry name" value="MtlR-like"/>
    <property type="match status" value="1"/>
</dbReference>
<proteinExistence type="predicted"/>
<reference evidence="1 2" key="1">
    <citation type="submission" date="2016-10" db="EMBL/GenBank/DDBJ databases">
        <authorList>
            <person name="de Groot N.N."/>
        </authorList>
    </citation>
    <scope>NUCLEOTIDE SEQUENCE [LARGE SCALE GENOMIC DNA]</scope>
    <source>
        <strain evidence="1 2">IPL20</strain>
    </source>
</reference>
<dbReference type="Gene3D" id="1.20.120.330">
    <property type="entry name" value="Nucleotidyltransferases domain 2"/>
    <property type="match status" value="1"/>
</dbReference>
<evidence type="ECO:0000313" key="1">
    <source>
        <dbReference type="EMBL" id="SFV33280.1"/>
    </source>
</evidence>
<dbReference type="STRING" id="429728.SAMN05216456_1944"/>
<sequence length="174" mass="18905">MTENADTSEELHALFRAFGASIETVMSEQKTASPRATIMLSMAMIETAIEHTLRLFLAPCPATDTLLNPLKNGALGSFAPRVDMCVSLGLIPEKLAQASKWMAHIRNDYAHKIHVETAQMEHVKKLRAAAAAVGIGVSTLTFHGGYQSVSGMIAMRIAGEWVAISREAQRKIKT</sequence>
<dbReference type="EMBL" id="FPCK01000001">
    <property type="protein sequence ID" value="SFV33280.1"/>
    <property type="molecule type" value="Genomic_DNA"/>
</dbReference>
<evidence type="ECO:0008006" key="3">
    <source>
        <dbReference type="Google" id="ProtNLM"/>
    </source>
</evidence>
<protein>
    <recommendedName>
        <fullName evidence="3">Mannitol repressor</fullName>
    </recommendedName>
</protein>